<dbReference type="EMBL" id="JAWXYG010000001">
    <property type="protein sequence ID" value="KAK4285930.1"/>
    <property type="molecule type" value="Genomic_DNA"/>
</dbReference>
<dbReference type="PANTHER" id="PTHR31251:SF226">
    <property type="entry name" value="SQUAMOSA PROMOTER-BINDING-LIKE PROTEIN 6"/>
    <property type="match status" value="1"/>
</dbReference>
<feature type="compositionally biased region" description="Gly residues" evidence="5">
    <location>
        <begin position="47"/>
        <end position="57"/>
    </location>
</feature>
<gene>
    <name evidence="7" type="ORF">QN277_002555</name>
</gene>
<dbReference type="InterPro" id="IPR004333">
    <property type="entry name" value="SBP_dom"/>
</dbReference>
<evidence type="ECO:0000259" key="6">
    <source>
        <dbReference type="PROSITE" id="PS51141"/>
    </source>
</evidence>
<sequence>MERKRPFTEKSKDKVIEEAEDEEEEEDERKGGCGGGHVAEEEKKKGVGGSNRRGSSGGYKVSSASCQAERCGANLADAKRYHRRHKVCEFHSKALVVIVAGTRQRFCQQCSRFHDIGEFDEAKRSCRRRLAEHNERRRKSNAESHNDGGEDHNHQNSMEGRFRHVDDRGRRVNQMDVNSGNRSSKSFHIR</sequence>
<keyword evidence="2 4" id="KW-0863">Zinc-finger</keyword>
<name>A0AAE1N9L2_9FABA</name>
<dbReference type="InterPro" id="IPR044817">
    <property type="entry name" value="SBP-like"/>
</dbReference>
<reference evidence="7" key="1">
    <citation type="submission" date="2023-10" db="EMBL/GenBank/DDBJ databases">
        <title>Chromosome-level genome of the transformable northern wattle, Acacia crassicarpa.</title>
        <authorList>
            <person name="Massaro I."/>
            <person name="Sinha N.R."/>
            <person name="Poethig S."/>
            <person name="Leichty A.R."/>
        </authorList>
    </citation>
    <scope>NUCLEOTIDE SEQUENCE</scope>
    <source>
        <strain evidence="7">Acra3RX</strain>
        <tissue evidence="7">Leaf</tissue>
    </source>
</reference>
<comment type="caution">
    <text evidence="7">The sequence shown here is derived from an EMBL/GenBank/DDBJ whole genome shotgun (WGS) entry which is preliminary data.</text>
</comment>
<organism evidence="7 8">
    <name type="scientific">Acacia crassicarpa</name>
    <name type="common">northern wattle</name>
    <dbReference type="NCBI Taxonomy" id="499986"/>
    <lineage>
        <taxon>Eukaryota</taxon>
        <taxon>Viridiplantae</taxon>
        <taxon>Streptophyta</taxon>
        <taxon>Embryophyta</taxon>
        <taxon>Tracheophyta</taxon>
        <taxon>Spermatophyta</taxon>
        <taxon>Magnoliopsida</taxon>
        <taxon>eudicotyledons</taxon>
        <taxon>Gunneridae</taxon>
        <taxon>Pentapetalae</taxon>
        <taxon>rosids</taxon>
        <taxon>fabids</taxon>
        <taxon>Fabales</taxon>
        <taxon>Fabaceae</taxon>
        <taxon>Caesalpinioideae</taxon>
        <taxon>mimosoid clade</taxon>
        <taxon>Acacieae</taxon>
        <taxon>Acacia</taxon>
    </lineage>
</organism>
<evidence type="ECO:0000313" key="8">
    <source>
        <dbReference type="Proteomes" id="UP001293593"/>
    </source>
</evidence>
<keyword evidence="8" id="KW-1185">Reference proteome</keyword>
<feature type="compositionally biased region" description="Acidic residues" evidence="5">
    <location>
        <begin position="18"/>
        <end position="27"/>
    </location>
</feature>
<keyword evidence="3" id="KW-0862">Zinc</keyword>
<protein>
    <recommendedName>
        <fullName evidence="6">SBP-type domain-containing protein</fullName>
    </recommendedName>
</protein>
<feature type="compositionally biased region" description="Basic and acidic residues" evidence="5">
    <location>
        <begin position="1"/>
        <end position="17"/>
    </location>
</feature>
<evidence type="ECO:0000313" key="7">
    <source>
        <dbReference type="EMBL" id="KAK4285930.1"/>
    </source>
</evidence>
<dbReference type="AlphaFoldDB" id="A0AAE1N9L2"/>
<feature type="domain" description="SBP-type" evidence="6">
    <location>
        <begin position="63"/>
        <end position="140"/>
    </location>
</feature>
<evidence type="ECO:0000256" key="4">
    <source>
        <dbReference type="PROSITE-ProRule" id="PRU00470"/>
    </source>
</evidence>
<feature type="region of interest" description="Disordered" evidence="5">
    <location>
        <begin position="130"/>
        <end position="190"/>
    </location>
</feature>
<keyword evidence="1" id="KW-0479">Metal-binding</keyword>
<feature type="region of interest" description="Disordered" evidence="5">
    <location>
        <begin position="1"/>
        <end position="61"/>
    </location>
</feature>
<dbReference type="GO" id="GO:0003677">
    <property type="term" value="F:DNA binding"/>
    <property type="evidence" value="ECO:0007669"/>
    <property type="project" value="InterPro"/>
</dbReference>
<evidence type="ECO:0000256" key="3">
    <source>
        <dbReference type="ARBA" id="ARBA00022833"/>
    </source>
</evidence>
<dbReference type="GO" id="GO:0008270">
    <property type="term" value="F:zinc ion binding"/>
    <property type="evidence" value="ECO:0007669"/>
    <property type="project" value="UniProtKB-KW"/>
</dbReference>
<dbReference type="InterPro" id="IPR036893">
    <property type="entry name" value="SBP_sf"/>
</dbReference>
<feature type="compositionally biased region" description="Polar residues" evidence="5">
    <location>
        <begin position="175"/>
        <end position="184"/>
    </location>
</feature>
<feature type="compositionally biased region" description="Basic and acidic residues" evidence="5">
    <location>
        <begin position="130"/>
        <end position="170"/>
    </location>
</feature>
<dbReference type="SUPFAM" id="SSF103612">
    <property type="entry name" value="SBT domain"/>
    <property type="match status" value="1"/>
</dbReference>
<evidence type="ECO:0000256" key="1">
    <source>
        <dbReference type="ARBA" id="ARBA00022723"/>
    </source>
</evidence>
<evidence type="ECO:0000256" key="5">
    <source>
        <dbReference type="SAM" id="MobiDB-lite"/>
    </source>
</evidence>
<proteinExistence type="predicted"/>
<dbReference type="Gene3D" id="4.10.1100.10">
    <property type="entry name" value="Transcription factor, SBP-box domain"/>
    <property type="match status" value="1"/>
</dbReference>
<dbReference type="GO" id="GO:0005634">
    <property type="term" value="C:nucleus"/>
    <property type="evidence" value="ECO:0007669"/>
    <property type="project" value="InterPro"/>
</dbReference>
<dbReference type="PROSITE" id="PS51141">
    <property type="entry name" value="ZF_SBP"/>
    <property type="match status" value="1"/>
</dbReference>
<dbReference type="PANTHER" id="PTHR31251">
    <property type="entry name" value="SQUAMOSA PROMOTER-BINDING-LIKE PROTEIN 4"/>
    <property type="match status" value="1"/>
</dbReference>
<evidence type="ECO:0000256" key="2">
    <source>
        <dbReference type="ARBA" id="ARBA00022771"/>
    </source>
</evidence>
<dbReference type="Proteomes" id="UP001293593">
    <property type="component" value="Unassembled WGS sequence"/>
</dbReference>
<accession>A0AAE1N9L2</accession>
<dbReference type="Pfam" id="PF03110">
    <property type="entry name" value="SBP"/>
    <property type="match status" value="1"/>
</dbReference>